<protein>
    <submittedName>
        <fullName evidence="1">Uncharacterized protein</fullName>
    </submittedName>
</protein>
<name>A0AAV6UTN0_9ARAC</name>
<sequence>MTHRHEEVGQYKWPSYLRNKIYRIHQWVKRQKQDQKLAALSRTSQASHPRGNKVCYLFTTIGMGEDLGYRCPPLGVTDRGFFFEVVCKWMASWGVVVNFREGPQKGPTMFLDAVWEKRD</sequence>
<dbReference type="EMBL" id="JAFNEN010000268">
    <property type="protein sequence ID" value="KAG8187559.1"/>
    <property type="molecule type" value="Genomic_DNA"/>
</dbReference>
<proteinExistence type="predicted"/>
<dbReference type="Proteomes" id="UP000827092">
    <property type="component" value="Unassembled WGS sequence"/>
</dbReference>
<gene>
    <name evidence="1" type="ORF">JTE90_008445</name>
</gene>
<comment type="caution">
    <text evidence="1">The sequence shown here is derived from an EMBL/GenBank/DDBJ whole genome shotgun (WGS) entry which is preliminary data.</text>
</comment>
<organism evidence="1 2">
    <name type="scientific">Oedothorax gibbosus</name>
    <dbReference type="NCBI Taxonomy" id="931172"/>
    <lineage>
        <taxon>Eukaryota</taxon>
        <taxon>Metazoa</taxon>
        <taxon>Ecdysozoa</taxon>
        <taxon>Arthropoda</taxon>
        <taxon>Chelicerata</taxon>
        <taxon>Arachnida</taxon>
        <taxon>Araneae</taxon>
        <taxon>Araneomorphae</taxon>
        <taxon>Entelegynae</taxon>
        <taxon>Araneoidea</taxon>
        <taxon>Linyphiidae</taxon>
        <taxon>Erigoninae</taxon>
        <taxon>Oedothorax</taxon>
    </lineage>
</organism>
<keyword evidence="2" id="KW-1185">Reference proteome</keyword>
<reference evidence="1 2" key="1">
    <citation type="journal article" date="2022" name="Nat. Ecol. Evol.">
        <title>A masculinizing supergene underlies an exaggerated male reproductive morph in a spider.</title>
        <authorList>
            <person name="Hendrickx F."/>
            <person name="De Corte Z."/>
            <person name="Sonet G."/>
            <person name="Van Belleghem S.M."/>
            <person name="Kostlbacher S."/>
            <person name="Vangestel C."/>
        </authorList>
    </citation>
    <scope>NUCLEOTIDE SEQUENCE [LARGE SCALE GENOMIC DNA]</scope>
    <source>
        <strain evidence="1">W744_W776</strain>
    </source>
</reference>
<dbReference type="AlphaFoldDB" id="A0AAV6UTN0"/>
<accession>A0AAV6UTN0</accession>
<evidence type="ECO:0000313" key="1">
    <source>
        <dbReference type="EMBL" id="KAG8187559.1"/>
    </source>
</evidence>
<evidence type="ECO:0000313" key="2">
    <source>
        <dbReference type="Proteomes" id="UP000827092"/>
    </source>
</evidence>